<keyword evidence="2" id="KW-1185">Reference proteome</keyword>
<feature type="non-terminal residue" evidence="1">
    <location>
        <position position="1"/>
    </location>
</feature>
<gene>
    <name evidence="1" type="ORF">SeMB42_g04954</name>
</gene>
<dbReference type="VEuPathDB" id="FungiDB:SeMB42_g04954"/>
<proteinExistence type="predicted"/>
<name>A0A507CUL5_9FUNG</name>
<sequence>SSVHRIQTPDSDNFVQRDQEWEVCYRDHTQACRP</sequence>
<dbReference type="AlphaFoldDB" id="A0A507CUL5"/>
<dbReference type="Proteomes" id="UP000317494">
    <property type="component" value="Unassembled WGS sequence"/>
</dbReference>
<reference evidence="1 2" key="1">
    <citation type="journal article" date="2019" name="Sci. Rep.">
        <title>Comparative genomics of chytrid fungi reveal insights into the obligate biotrophic and pathogenic lifestyle of Synchytrium endobioticum.</title>
        <authorList>
            <person name="van de Vossenberg B.T.L.H."/>
            <person name="Warris S."/>
            <person name="Nguyen H.D.T."/>
            <person name="van Gent-Pelzer M.P.E."/>
            <person name="Joly D.L."/>
            <person name="van de Geest H.C."/>
            <person name="Bonants P.J.M."/>
            <person name="Smith D.S."/>
            <person name="Levesque C.A."/>
            <person name="van der Lee T.A.J."/>
        </authorList>
    </citation>
    <scope>NUCLEOTIDE SEQUENCE [LARGE SCALE GENOMIC DNA]</scope>
    <source>
        <strain evidence="1 2">MB42</strain>
    </source>
</reference>
<organism evidence="1 2">
    <name type="scientific">Synchytrium endobioticum</name>
    <dbReference type="NCBI Taxonomy" id="286115"/>
    <lineage>
        <taxon>Eukaryota</taxon>
        <taxon>Fungi</taxon>
        <taxon>Fungi incertae sedis</taxon>
        <taxon>Chytridiomycota</taxon>
        <taxon>Chytridiomycota incertae sedis</taxon>
        <taxon>Chytridiomycetes</taxon>
        <taxon>Synchytriales</taxon>
        <taxon>Synchytriaceae</taxon>
        <taxon>Synchytrium</taxon>
    </lineage>
</organism>
<dbReference type="EMBL" id="QEAN01000218">
    <property type="protein sequence ID" value="TPX42872.1"/>
    <property type="molecule type" value="Genomic_DNA"/>
</dbReference>
<accession>A0A507CUL5</accession>
<comment type="caution">
    <text evidence="1">The sequence shown here is derived from an EMBL/GenBank/DDBJ whole genome shotgun (WGS) entry which is preliminary data.</text>
</comment>
<evidence type="ECO:0000313" key="1">
    <source>
        <dbReference type="EMBL" id="TPX42872.1"/>
    </source>
</evidence>
<evidence type="ECO:0000313" key="2">
    <source>
        <dbReference type="Proteomes" id="UP000317494"/>
    </source>
</evidence>
<protein>
    <submittedName>
        <fullName evidence="1">Uncharacterized protein</fullName>
    </submittedName>
</protein>